<evidence type="ECO:0000313" key="3">
    <source>
        <dbReference type="Proteomes" id="UP000577956"/>
    </source>
</evidence>
<comment type="caution">
    <text evidence="2">The sequence shown here is derived from an EMBL/GenBank/DDBJ whole genome shotgun (WGS) entry which is preliminary data.</text>
</comment>
<protein>
    <recommendedName>
        <fullName evidence="4">Ig-like domain-containing protein</fullName>
    </recommendedName>
</protein>
<keyword evidence="1" id="KW-0732">Signal</keyword>
<evidence type="ECO:0000313" key="2">
    <source>
        <dbReference type="EMBL" id="NYD87480.1"/>
    </source>
</evidence>
<evidence type="ECO:0008006" key="4">
    <source>
        <dbReference type="Google" id="ProtNLM"/>
    </source>
</evidence>
<name>A0A7Y9FHQ2_9CELL</name>
<dbReference type="RefSeq" id="WP_140459813.1">
    <property type="nucleotide sequence ID" value="NZ_BAABFI010000007.1"/>
</dbReference>
<evidence type="ECO:0000256" key="1">
    <source>
        <dbReference type="SAM" id="SignalP"/>
    </source>
</evidence>
<accession>A0A7Y9FHQ2</accession>
<feature type="signal peptide" evidence="1">
    <location>
        <begin position="1"/>
        <end position="25"/>
    </location>
</feature>
<proteinExistence type="predicted"/>
<reference evidence="2 3" key="1">
    <citation type="submission" date="2020-07" db="EMBL/GenBank/DDBJ databases">
        <title>Sequencing the genomes of 1000 actinobacteria strains.</title>
        <authorList>
            <person name="Klenk H.-P."/>
        </authorList>
    </citation>
    <scope>NUCLEOTIDE SEQUENCE [LARGE SCALE GENOMIC DNA]</scope>
    <source>
        <strain evidence="2 3">DSM 24482</strain>
    </source>
</reference>
<dbReference type="AlphaFoldDB" id="A0A7Y9FHQ2"/>
<dbReference type="Proteomes" id="UP000577956">
    <property type="component" value="Unassembled WGS sequence"/>
</dbReference>
<gene>
    <name evidence="2" type="ORF">BKA21_003029</name>
</gene>
<dbReference type="PROSITE" id="PS51257">
    <property type="entry name" value="PROKAR_LIPOPROTEIN"/>
    <property type="match status" value="1"/>
</dbReference>
<sequence>MGASRRRRAAVLVAALVLITGCSTGAPEPPDVTCTTAPPGPVGAEEAAVCLYEGWVATDEALVDAYGAPGVTDALPVAVDDPQMRWGGCTGAGSETPDGVVCTWTGAFSDGPVTIELAATGTDADGYRVTAVTVVR</sequence>
<organism evidence="2 3">
    <name type="scientific">Cellulomonas oligotrophica</name>
    <dbReference type="NCBI Taxonomy" id="931536"/>
    <lineage>
        <taxon>Bacteria</taxon>
        <taxon>Bacillati</taxon>
        <taxon>Actinomycetota</taxon>
        <taxon>Actinomycetes</taxon>
        <taxon>Micrococcales</taxon>
        <taxon>Cellulomonadaceae</taxon>
        <taxon>Cellulomonas</taxon>
    </lineage>
</organism>
<feature type="chain" id="PRO_5030662126" description="Ig-like domain-containing protein" evidence="1">
    <location>
        <begin position="26"/>
        <end position="136"/>
    </location>
</feature>
<dbReference type="EMBL" id="JACCBK010000001">
    <property type="protein sequence ID" value="NYD87480.1"/>
    <property type="molecule type" value="Genomic_DNA"/>
</dbReference>